<dbReference type="InParanoid" id="A0A804UER5"/>
<dbReference type="EnsemblPlants" id="Zm00001eb326260_T001">
    <property type="protein sequence ID" value="Zm00001eb326260_P001"/>
    <property type="gene ID" value="Zm00001eb326260"/>
</dbReference>
<name>A0A804UER5_MAIZE</name>
<evidence type="ECO:0000313" key="3">
    <source>
        <dbReference type="Proteomes" id="UP000007305"/>
    </source>
</evidence>
<protein>
    <submittedName>
        <fullName evidence="2">Uncharacterized protein</fullName>
    </submittedName>
</protein>
<sequence length="114" mass="12351">MGKTDSFGAGAGHALDQSSAAATTSLPNAHEETRWNICKQGHICAWYHLHHVAGMSWHHERIQVVKSCICRNIVLSNGGLLRHGSLGEGLKDVMQNVDAGLGCPPHYGSKFMTF</sequence>
<feature type="compositionally biased region" description="Polar residues" evidence="1">
    <location>
        <begin position="16"/>
        <end position="26"/>
    </location>
</feature>
<dbReference type="AlphaFoldDB" id="A0A804UER5"/>
<evidence type="ECO:0000256" key="1">
    <source>
        <dbReference type="SAM" id="MobiDB-lite"/>
    </source>
</evidence>
<dbReference type="Gramene" id="Zm00001eb326260_T001">
    <property type="protein sequence ID" value="Zm00001eb326260_P001"/>
    <property type="gene ID" value="Zm00001eb326260"/>
</dbReference>
<reference evidence="2" key="2">
    <citation type="submission" date="2019-07" db="EMBL/GenBank/DDBJ databases">
        <authorList>
            <person name="Seetharam A."/>
            <person name="Woodhouse M."/>
            <person name="Cannon E."/>
        </authorList>
    </citation>
    <scope>NUCLEOTIDE SEQUENCE [LARGE SCALE GENOMIC DNA]</scope>
    <source>
        <strain evidence="2">cv. B73</strain>
    </source>
</reference>
<feature type="region of interest" description="Disordered" evidence="1">
    <location>
        <begin position="1"/>
        <end position="26"/>
    </location>
</feature>
<organism evidence="2 3">
    <name type="scientific">Zea mays</name>
    <name type="common">Maize</name>
    <dbReference type="NCBI Taxonomy" id="4577"/>
    <lineage>
        <taxon>Eukaryota</taxon>
        <taxon>Viridiplantae</taxon>
        <taxon>Streptophyta</taxon>
        <taxon>Embryophyta</taxon>
        <taxon>Tracheophyta</taxon>
        <taxon>Spermatophyta</taxon>
        <taxon>Magnoliopsida</taxon>
        <taxon>Liliopsida</taxon>
        <taxon>Poales</taxon>
        <taxon>Poaceae</taxon>
        <taxon>PACMAD clade</taxon>
        <taxon>Panicoideae</taxon>
        <taxon>Andropogonodae</taxon>
        <taxon>Andropogoneae</taxon>
        <taxon>Tripsacinae</taxon>
        <taxon>Zea</taxon>
    </lineage>
</organism>
<proteinExistence type="predicted"/>
<dbReference type="Proteomes" id="UP000007305">
    <property type="component" value="Chromosome 7"/>
</dbReference>
<reference evidence="2" key="3">
    <citation type="submission" date="2021-05" db="UniProtKB">
        <authorList>
            <consortium name="EnsemblPlants"/>
        </authorList>
    </citation>
    <scope>IDENTIFICATION</scope>
    <source>
        <strain evidence="2">cv. B73</strain>
    </source>
</reference>
<reference evidence="3" key="1">
    <citation type="submission" date="2015-12" db="EMBL/GenBank/DDBJ databases">
        <title>Update maize B73 reference genome by single molecule sequencing technologies.</title>
        <authorList>
            <consortium name="Maize Genome Sequencing Project"/>
            <person name="Ware D."/>
        </authorList>
    </citation>
    <scope>NUCLEOTIDE SEQUENCE [LARGE SCALE GENOMIC DNA]</scope>
    <source>
        <strain evidence="3">cv. B73</strain>
    </source>
</reference>
<evidence type="ECO:0000313" key="2">
    <source>
        <dbReference type="EnsemblPlants" id="Zm00001eb326260_P001"/>
    </source>
</evidence>
<keyword evidence="3" id="KW-1185">Reference proteome</keyword>
<accession>A0A804UER5</accession>